<accession>A0ABS4GY69</accession>
<gene>
    <name evidence="1" type="ORF">J2Z37_004845</name>
</gene>
<comment type="caution">
    <text evidence="1">The sequence shown here is derived from an EMBL/GenBank/DDBJ whole genome shotgun (WGS) entry which is preliminary data.</text>
</comment>
<dbReference type="Proteomes" id="UP001519343">
    <property type="component" value="Unassembled WGS sequence"/>
</dbReference>
<keyword evidence="2" id="KW-1185">Reference proteome</keyword>
<dbReference type="RefSeq" id="WP_209812805.1">
    <property type="nucleotide sequence ID" value="NZ_JAGGKT010000029.1"/>
</dbReference>
<dbReference type="EMBL" id="JAGGKT010000029">
    <property type="protein sequence ID" value="MBP1934825.1"/>
    <property type="molecule type" value="Genomic_DNA"/>
</dbReference>
<proteinExistence type="predicted"/>
<protein>
    <submittedName>
        <fullName evidence="1">Uncharacterized protein</fullName>
    </submittedName>
</protein>
<sequence>MAKGKRKGESKMATLSLRDLESSIRANSLKRKSIIHRFEQTVLESDLQKGRIRPKHPTEAKILSMFSKK</sequence>
<name>A0ABS4GY69_9BACL</name>
<reference evidence="1 2" key="1">
    <citation type="submission" date="2021-03" db="EMBL/GenBank/DDBJ databases">
        <title>Genomic Encyclopedia of Type Strains, Phase IV (KMG-IV): sequencing the most valuable type-strain genomes for metagenomic binning, comparative biology and taxonomic classification.</title>
        <authorList>
            <person name="Goeker M."/>
        </authorList>
    </citation>
    <scope>NUCLEOTIDE SEQUENCE [LARGE SCALE GENOMIC DNA]</scope>
    <source>
        <strain evidence="1 2">DSM 24738</strain>
    </source>
</reference>
<organism evidence="1 2">
    <name type="scientific">Ammoniphilus resinae</name>
    <dbReference type="NCBI Taxonomy" id="861532"/>
    <lineage>
        <taxon>Bacteria</taxon>
        <taxon>Bacillati</taxon>
        <taxon>Bacillota</taxon>
        <taxon>Bacilli</taxon>
        <taxon>Bacillales</taxon>
        <taxon>Paenibacillaceae</taxon>
        <taxon>Aneurinibacillus group</taxon>
        <taxon>Ammoniphilus</taxon>
    </lineage>
</organism>
<evidence type="ECO:0000313" key="2">
    <source>
        <dbReference type="Proteomes" id="UP001519343"/>
    </source>
</evidence>
<evidence type="ECO:0000313" key="1">
    <source>
        <dbReference type="EMBL" id="MBP1934825.1"/>
    </source>
</evidence>